<evidence type="ECO:0000259" key="3">
    <source>
        <dbReference type="PROSITE" id="PS51178"/>
    </source>
</evidence>
<evidence type="ECO:0000256" key="2">
    <source>
        <dbReference type="SAM" id="Phobius"/>
    </source>
</evidence>
<dbReference type="AlphaFoldDB" id="F4CNW5"/>
<dbReference type="STRING" id="675635.Psed_0506"/>
<dbReference type="Gene3D" id="3.30.10.20">
    <property type="match status" value="1"/>
</dbReference>
<dbReference type="Proteomes" id="UP000007809">
    <property type="component" value="Chromosome"/>
</dbReference>
<proteinExistence type="predicted"/>
<feature type="compositionally biased region" description="Pro residues" evidence="1">
    <location>
        <begin position="34"/>
        <end position="52"/>
    </location>
</feature>
<reference evidence="4 5" key="1">
    <citation type="journal article" date="2011" name="J. Bacteriol.">
        <title>Genome sequence of the 1,4-dioxane-degrading Pseudonocardia dioxanivorans strain CB1190.</title>
        <authorList>
            <person name="Sales C.M."/>
            <person name="Mahendra S."/>
            <person name="Grostern A."/>
            <person name="Parales R.E."/>
            <person name="Goodwin L.A."/>
            <person name="Woyke T."/>
            <person name="Nolan M."/>
            <person name="Lapidus A."/>
            <person name="Chertkov O."/>
            <person name="Ovchinnikova G."/>
            <person name="Sczyrba A."/>
            <person name="Alvarez-Cohen L."/>
        </authorList>
    </citation>
    <scope>NUCLEOTIDE SEQUENCE [LARGE SCALE GENOMIC DNA]</scope>
    <source>
        <strain evidence="5">ATCC 55486 / DSM 44775 / JCM 13855 / CB1190</strain>
    </source>
</reference>
<evidence type="ECO:0000313" key="5">
    <source>
        <dbReference type="Proteomes" id="UP000007809"/>
    </source>
</evidence>
<feature type="transmembrane region" description="Helical" evidence="2">
    <location>
        <begin position="58"/>
        <end position="79"/>
    </location>
</feature>
<dbReference type="PROSITE" id="PS51178">
    <property type="entry name" value="PASTA"/>
    <property type="match status" value="1"/>
</dbReference>
<dbReference type="EMBL" id="CP002593">
    <property type="protein sequence ID" value="AEA22770.1"/>
    <property type="molecule type" value="Genomic_DNA"/>
</dbReference>
<feature type="compositionally biased region" description="Pro residues" evidence="1">
    <location>
        <begin position="12"/>
        <end position="25"/>
    </location>
</feature>
<dbReference type="CDD" id="cd06577">
    <property type="entry name" value="PASTA_pknB"/>
    <property type="match status" value="1"/>
</dbReference>
<feature type="compositionally biased region" description="Low complexity" evidence="1">
    <location>
        <begin position="1"/>
        <end position="11"/>
    </location>
</feature>
<dbReference type="eggNOG" id="COG2815">
    <property type="taxonomic scope" value="Bacteria"/>
</dbReference>
<keyword evidence="2" id="KW-1133">Transmembrane helix</keyword>
<dbReference type="InterPro" id="IPR005543">
    <property type="entry name" value="PASTA_dom"/>
</dbReference>
<dbReference type="HOGENOM" id="CLU_939648_0_0_11"/>
<evidence type="ECO:0000313" key="4">
    <source>
        <dbReference type="EMBL" id="AEA22770.1"/>
    </source>
</evidence>
<keyword evidence="2" id="KW-0812">Transmembrane</keyword>
<organism evidence="4 5">
    <name type="scientific">Pseudonocardia dioxanivorans (strain ATCC 55486 / DSM 44775 / JCM 13855 / CB1190)</name>
    <dbReference type="NCBI Taxonomy" id="675635"/>
    <lineage>
        <taxon>Bacteria</taxon>
        <taxon>Bacillati</taxon>
        <taxon>Actinomycetota</taxon>
        <taxon>Actinomycetes</taxon>
        <taxon>Pseudonocardiales</taxon>
        <taxon>Pseudonocardiaceae</taxon>
        <taxon>Pseudonocardia</taxon>
    </lineage>
</organism>
<gene>
    <name evidence="4" type="ordered locus">Psed_0506</name>
</gene>
<feature type="region of interest" description="Disordered" evidence="1">
    <location>
        <begin position="1"/>
        <end position="52"/>
    </location>
</feature>
<keyword evidence="5" id="KW-1185">Reference proteome</keyword>
<name>F4CNW5_PSEUX</name>
<dbReference type="Pfam" id="PF03793">
    <property type="entry name" value="PASTA"/>
    <property type="match status" value="1"/>
</dbReference>
<dbReference type="KEGG" id="pdx:Psed_0506"/>
<accession>F4CNW5</accession>
<keyword evidence="2" id="KW-0472">Membrane</keyword>
<sequence>MSVDPGQQAVPPGGPPTTVPIPGQAPPVWFGGAPTPPPMQLPMPPQMAPPPAPRRSRAWLPFLVIGVVLAAIAATIVVVTTAGGPAAGGPDAPRTSATVPNVVGMRADQAVAALNSAGFRNVSTSFTGELWQRTVLLQNPAALTTAPRDTSIALSVSVPAPTRAPVTTTVKPPPAPAKAITAREWALIARSPDAHSGESVVVYGQVTQFDSATGPTGFRANVDGVAHKVSYGYADYDTNTVLTADTAATLGDLVNKDLFTAEVTVLGSYTYETTMGGSMTVPKLAVQKITVTGQAK</sequence>
<evidence type="ECO:0000256" key="1">
    <source>
        <dbReference type="SAM" id="MobiDB-lite"/>
    </source>
</evidence>
<protein>
    <recommendedName>
        <fullName evidence="3">PASTA domain-containing protein</fullName>
    </recommendedName>
</protein>
<feature type="domain" description="PASTA" evidence="3">
    <location>
        <begin position="92"/>
        <end position="158"/>
    </location>
</feature>